<dbReference type="InterPro" id="IPR027417">
    <property type="entry name" value="P-loop_NTPase"/>
</dbReference>
<name>K1TZX5_9ZZZZ</name>
<evidence type="ECO:0000313" key="1">
    <source>
        <dbReference type="EMBL" id="EKC71675.1"/>
    </source>
</evidence>
<gene>
    <name evidence="1" type="ORF">LEA_07138</name>
</gene>
<accession>K1TZX5</accession>
<proteinExistence type="predicted"/>
<reference evidence="1" key="1">
    <citation type="journal article" date="2013" name="Environ. Microbiol.">
        <title>Microbiota from the distal guts of lean and obese adolescents exhibit partial functional redundancy besides clear differences in community structure.</title>
        <authorList>
            <person name="Ferrer M."/>
            <person name="Ruiz A."/>
            <person name="Lanza F."/>
            <person name="Haange S.B."/>
            <person name="Oberbach A."/>
            <person name="Till H."/>
            <person name="Bargiela R."/>
            <person name="Campoy C."/>
            <person name="Segura M.T."/>
            <person name="Richter M."/>
            <person name="von Bergen M."/>
            <person name="Seifert J."/>
            <person name="Suarez A."/>
        </authorList>
    </citation>
    <scope>NUCLEOTIDE SEQUENCE</scope>
</reference>
<dbReference type="EMBL" id="AJWY01004690">
    <property type="protein sequence ID" value="EKC71675.1"/>
    <property type="molecule type" value="Genomic_DNA"/>
</dbReference>
<organism evidence="1">
    <name type="scientific">human gut metagenome</name>
    <dbReference type="NCBI Taxonomy" id="408170"/>
    <lineage>
        <taxon>unclassified sequences</taxon>
        <taxon>metagenomes</taxon>
        <taxon>organismal metagenomes</taxon>
    </lineage>
</organism>
<comment type="caution">
    <text evidence="1">The sequence shown here is derived from an EMBL/GenBank/DDBJ whole genome shotgun (WGS) entry which is preliminary data.</text>
</comment>
<dbReference type="Gene3D" id="3.40.50.300">
    <property type="entry name" value="P-loop containing nucleotide triphosphate hydrolases"/>
    <property type="match status" value="1"/>
</dbReference>
<protein>
    <submittedName>
        <fullName evidence="1">Type I site-specific deoxyribonuclease, HsdR family</fullName>
    </submittedName>
</protein>
<dbReference type="AlphaFoldDB" id="K1TZX5"/>
<sequence>MSSMEIILGEPSRLERLAIDIHDHYVSACEKEPDRVQKAMIVCSSRKIAYELLVKFRDKYPEWFEEKKISDGTRNYKGRT</sequence>